<evidence type="ECO:0000256" key="10">
    <source>
        <dbReference type="ARBA" id="ARBA00023008"/>
    </source>
</evidence>
<dbReference type="InterPro" id="IPR045187">
    <property type="entry name" value="CcO_II"/>
</dbReference>
<comment type="caution">
    <text evidence="19">The sequence shown here is derived from an EMBL/GenBank/DDBJ whole genome shotgun (WGS) entry which is preliminary data.</text>
</comment>
<dbReference type="AlphaFoldDB" id="A0A4Q7KTW2"/>
<dbReference type="PANTHER" id="PTHR22888:SF9">
    <property type="entry name" value="CYTOCHROME C OXIDASE SUBUNIT 2"/>
    <property type="match status" value="1"/>
</dbReference>
<dbReference type="PRINTS" id="PR01166">
    <property type="entry name" value="CYCOXIDASEII"/>
</dbReference>
<evidence type="ECO:0000256" key="4">
    <source>
        <dbReference type="ARBA" id="ARBA00022660"/>
    </source>
</evidence>
<dbReference type="EC" id="7.1.1.9" evidence="15"/>
<keyword evidence="6 15" id="KW-0479">Metal-binding</keyword>
<keyword evidence="20" id="KW-1185">Reference proteome</keyword>
<dbReference type="GO" id="GO:0042773">
    <property type="term" value="P:ATP synthesis coupled electron transport"/>
    <property type="evidence" value="ECO:0007669"/>
    <property type="project" value="TreeGrafter"/>
</dbReference>
<accession>A0A4Q7KTW2</accession>
<evidence type="ECO:0000256" key="6">
    <source>
        <dbReference type="ARBA" id="ARBA00022723"/>
    </source>
</evidence>
<dbReference type="InterPro" id="IPR011759">
    <property type="entry name" value="Cyt_c_oxidase_su2_TM_dom"/>
</dbReference>
<feature type="transmembrane region" description="Helical" evidence="16">
    <location>
        <begin position="50"/>
        <end position="72"/>
    </location>
</feature>
<keyword evidence="9 16" id="KW-1133">Transmembrane helix</keyword>
<dbReference type="PROSITE" id="PS51257">
    <property type="entry name" value="PROKAR_LIPOPROTEIN"/>
    <property type="match status" value="1"/>
</dbReference>
<protein>
    <recommendedName>
        <fullName evidence="15">Cytochrome c oxidase subunit 2</fullName>
        <ecNumber evidence="15">7.1.1.9</ecNumber>
    </recommendedName>
</protein>
<dbReference type="Pfam" id="PF00116">
    <property type="entry name" value="COX2"/>
    <property type="match status" value="1"/>
</dbReference>
<organism evidence="19 20">
    <name type="scientific">Herbihabitans rhizosphaerae</name>
    <dbReference type="NCBI Taxonomy" id="1872711"/>
    <lineage>
        <taxon>Bacteria</taxon>
        <taxon>Bacillati</taxon>
        <taxon>Actinomycetota</taxon>
        <taxon>Actinomycetes</taxon>
        <taxon>Pseudonocardiales</taxon>
        <taxon>Pseudonocardiaceae</taxon>
        <taxon>Herbihabitans</taxon>
    </lineage>
</organism>
<feature type="signal peptide" evidence="17">
    <location>
        <begin position="1"/>
        <end position="26"/>
    </location>
</feature>
<keyword evidence="4 14" id="KW-0679">Respiratory chain</keyword>
<evidence type="ECO:0000259" key="18">
    <source>
        <dbReference type="PROSITE" id="PS50857"/>
    </source>
</evidence>
<dbReference type="PROSITE" id="PS00078">
    <property type="entry name" value="COX2"/>
    <property type="match status" value="1"/>
</dbReference>
<reference evidence="19 20" key="1">
    <citation type="submission" date="2019-02" db="EMBL/GenBank/DDBJ databases">
        <title>Genomic Encyclopedia of Type Strains, Phase IV (KMG-IV): sequencing the most valuable type-strain genomes for metagenomic binning, comparative biology and taxonomic classification.</title>
        <authorList>
            <person name="Goeker M."/>
        </authorList>
    </citation>
    <scope>NUCLEOTIDE SEQUENCE [LARGE SCALE GENOMIC DNA]</scope>
    <source>
        <strain evidence="19 20">DSM 101727</strain>
    </source>
</reference>
<evidence type="ECO:0000256" key="17">
    <source>
        <dbReference type="SAM" id="SignalP"/>
    </source>
</evidence>
<feature type="chain" id="PRO_5020606714" description="Cytochrome c oxidase subunit 2" evidence="17">
    <location>
        <begin position="27"/>
        <end position="311"/>
    </location>
</feature>
<dbReference type="InterPro" id="IPR008972">
    <property type="entry name" value="Cupredoxin"/>
</dbReference>
<evidence type="ECO:0000256" key="1">
    <source>
        <dbReference type="ARBA" id="ARBA00004141"/>
    </source>
</evidence>
<evidence type="ECO:0000256" key="3">
    <source>
        <dbReference type="ARBA" id="ARBA00022448"/>
    </source>
</evidence>
<dbReference type="SUPFAM" id="SSF81464">
    <property type="entry name" value="Cytochrome c oxidase subunit II-like, transmembrane region"/>
    <property type="match status" value="1"/>
</dbReference>
<evidence type="ECO:0000256" key="9">
    <source>
        <dbReference type="ARBA" id="ARBA00022989"/>
    </source>
</evidence>
<dbReference type="Pfam" id="PF02790">
    <property type="entry name" value="COX2_TM"/>
    <property type="match status" value="1"/>
</dbReference>
<keyword evidence="10 15" id="KW-0186">Copper</keyword>
<dbReference type="EMBL" id="SGWQ01000004">
    <property type="protein sequence ID" value="RZS38882.1"/>
    <property type="molecule type" value="Genomic_DNA"/>
</dbReference>
<dbReference type="Gene3D" id="2.60.40.420">
    <property type="entry name" value="Cupredoxins - blue copper proteins"/>
    <property type="match status" value="1"/>
</dbReference>
<dbReference type="SUPFAM" id="SSF49503">
    <property type="entry name" value="Cupredoxins"/>
    <property type="match status" value="1"/>
</dbReference>
<dbReference type="Gene3D" id="1.10.287.90">
    <property type="match status" value="1"/>
</dbReference>
<sequence>MGTVPRAVKVLGLVALVAVAASGCSADEVLRFGWPDGVTPQADEMRQLWTWATVAALVVGVITWALILWPVAFHRKKGDTLPKQFQYNHFLEFIYTGLPVIIVVVLFYFTATTENSVLAEEKDPDVTVDVVAFQWNWEFDHKSYKDAGGTLREPKDPEGGPLVRTVGNSREIPLLVLPTSRTIHYNLRAVDVIHSFFVPEFNFKRDVFPHPEKNNQDNTFQNRIDQEGSFVGRCAELCGTYHSGMNFEVRALSPDKFDRFMTLRQQVNPKTNALYTTAQALEEMKCGQLCSPTAVTTVPFNTDRTARVPSG</sequence>
<keyword evidence="11 16" id="KW-0472">Membrane</keyword>
<dbReference type="InterPro" id="IPR002429">
    <property type="entry name" value="CcO_II-like_C"/>
</dbReference>
<keyword evidence="8 14" id="KW-0249">Electron transport</keyword>
<evidence type="ECO:0000256" key="13">
    <source>
        <dbReference type="ARBA" id="ARBA00047816"/>
    </source>
</evidence>
<keyword evidence="5 14" id="KW-0812">Transmembrane</keyword>
<evidence type="ECO:0000256" key="11">
    <source>
        <dbReference type="ARBA" id="ARBA00023136"/>
    </source>
</evidence>
<feature type="transmembrane region" description="Helical" evidence="16">
    <location>
        <begin position="93"/>
        <end position="111"/>
    </location>
</feature>
<dbReference type="GO" id="GO:0005507">
    <property type="term" value="F:copper ion binding"/>
    <property type="evidence" value="ECO:0007669"/>
    <property type="project" value="InterPro"/>
</dbReference>
<evidence type="ECO:0000256" key="16">
    <source>
        <dbReference type="SAM" id="Phobius"/>
    </source>
</evidence>
<evidence type="ECO:0000256" key="7">
    <source>
        <dbReference type="ARBA" id="ARBA00022967"/>
    </source>
</evidence>
<comment type="subcellular location">
    <subcellularLocation>
        <location evidence="14">Cell membrane</location>
        <topology evidence="14">Multi-pass membrane protein</topology>
    </subcellularLocation>
    <subcellularLocation>
        <location evidence="1">Membrane</location>
        <topology evidence="1">Multi-pass membrane protein</topology>
    </subcellularLocation>
</comment>
<evidence type="ECO:0000256" key="8">
    <source>
        <dbReference type="ARBA" id="ARBA00022982"/>
    </source>
</evidence>
<evidence type="ECO:0000313" key="19">
    <source>
        <dbReference type="EMBL" id="RZS38882.1"/>
    </source>
</evidence>
<dbReference type="PROSITE" id="PS50857">
    <property type="entry name" value="COX2_CUA"/>
    <property type="match status" value="1"/>
</dbReference>
<dbReference type="InterPro" id="IPR036257">
    <property type="entry name" value="Cyt_c_oxidase_su2_TM_sf"/>
</dbReference>
<evidence type="ECO:0000256" key="12">
    <source>
        <dbReference type="ARBA" id="ARBA00024688"/>
    </source>
</evidence>
<comment type="function">
    <text evidence="12 15">Subunits I and II form the functional core of the enzyme complex. Electrons originating in cytochrome c are transferred via heme a and Cu(A) to the binuclear center formed by heme a3 and Cu(B).</text>
</comment>
<keyword evidence="17" id="KW-0732">Signal</keyword>
<comment type="similarity">
    <text evidence="2 14">Belongs to the cytochrome c oxidase subunit 2 family.</text>
</comment>
<gene>
    <name evidence="19" type="ORF">EV193_10493</name>
</gene>
<evidence type="ECO:0000256" key="5">
    <source>
        <dbReference type="ARBA" id="ARBA00022692"/>
    </source>
</evidence>
<dbReference type="GO" id="GO:0004129">
    <property type="term" value="F:cytochrome-c oxidase activity"/>
    <property type="evidence" value="ECO:0007669"/>
    <property type="project" value="UniProtKB-EC"/>
</dbReference>
<evidence type="ECO:0000313" key="20">
    <source>
        <dbReference type="Proteomes" id="UP000294257"/>
    </source>
</evidence>
<name>A0A4Q7KTW2_9PSEU</name>
<evidence type="ECO:0000256" key="2">
    <source>
        <dbReference type="ARBA" id="ARBA00007866"/>
    </source>
</evidence>
<evidence type="ECO:0000256" key="15">
    <source>
        <dbReference type="RuleBase" id="RU004024"/>
    </source>
</evidence>
<keyword evidence="7" id="KW-1278">Translocase</keyword>
<dbReference type="PANTHER" id="PTHR22888">
    <property type="entry name" value="CYTOCHROME C OXIDASE, SUBUNIT II"/>
    <property type="match status" value="1"/>
</dbReference>
<keyword evidence="3 14" id="KW-0813">Transport</keyword>
<dbReference type="Proteomes" id="UP000294257">
    <property type="component" value="Unassembled WGS sequence"/>
</dbReference>
<feature type="domain" description="Cytochrome oxidase subunit II copper A binding" evidence="18">
    <location>
        <begin position="123"/>
        <end position="263"/>
    </location>
</feature>
<proteinExistence type="inferred from homology"/>
<comment type="cofactor">
    <cofactor evidence="15">
        <name>Cu cation</name>
        <dbReference type="ChEBI" id="CHEBI:23378"/>
    </cofactor>
    <text evidence="15">Binds a copper A center.</text>
</comment>
<dbReference type="GO" id="GO:0005886">
    <property type="term" value="C:plasma membrane"/>
    <property type="evidence" value="ECO:0007669"/>
    <property type="project" value="UniProtKB-SubCell"/>
</dbReference>
<comment type="catalytic activity">
    <reaction evidence="13 15">
        <text>4 Fe(II)-[cytochrome c] + O2 + 8 H(+)(in) = 4 Fe(III)-[cytochrome c] + 2 H2O + 4 H(+)(out)</text>
        <dbReference type="Rhea" id="RHEA:11436"/>
        <dbReference type="Rhea" id="RHEA-COMP:10350"/>
        <dbReference type="Rhea" id="RHEA-COMP:14399"/>
        <dbReference type="ChEBI" id="CHEBI:15377"/>
        <dbReference type="ChEBI" id="CHEBI:15378"/>
        <dbReference type="ChEBI" id="CHEBI:15379"/>
        <dbReference type="ChEBI" id="CHEBI:29033"/>
        <dbReference type="ChEBI" id="CHEBI:29034"/>
        <dbReference type="EC" id="7.1.1.9"/>
    </reaction>
</comment>
<dbReference type="InterPro" id="IPR001505">
    <property type="entry name" value="Copper_CuA"/>
</dbReference>
<evidence type="ECO:0000256" key="14">
    <source>
        <dbReference type="RuleBase" id="RU000456"/>
    </source>
</evidence>